<dbReference type="PANTHER" id="PTHR40943">
    <property type="entry name" value="CYTOPLASMIC PROTEIN-RELATED"/>
    <property type="match status" value="1"/>
</dbReference>
<accession>A0ABT1YYA6</accession>
<comment type="caution">
    <text evidence="2">The sequence shown here is derived from an EMBL/GenBank/DDBJ whole genome shotgun (WGS) entry which is preliminary data.</text>
</comment>
<dbReference type="Pfam" id="PF05899">
    <property type="entry name" value="Cupin_3"/>
    <property type="match status" value="1"/>
</dbReference>
<dbReference type="EMBL" id="JANKJG010000002">
    <property type="protein sequence ID" value="MCR8825871.1"/>
    <property type="molecule type" value="Genomic_DNA"/>
</dbReference>
<dbReference type="RefSeq" id="WP_258293543.1">
    <property type="nucleotide sequence ID" value="NZ_JANKJG010000002.1"/>
</dbReference>
<keyword evidence="3" id="KW-1185">Reference proteome</keyword>
<dbReference type="Gene3D" id="2.60.120.10">
    <property type="entry name" value="Jelly Rolls"/>
    <property type="match status" value="1"/>
</dbReference>
<evidence type="ECO:0000259" key="1">
    <source>
        <dbReference type="Pfam" id="PF05899"/>
    </source>
</evidence>
<evidence type="ECO:0000313" key="3">
    <source>
        <dbReference type="Proteomes" id="UP001165396"/>
    </source>
</evidence>
<dbReference type="Proteomes" id="UP001165396">
    <property type="component" value="Unassembled WGS sequence"/>
</dbReference>
<evidence type="ECO:0000313" key="2">
    <source>
        <dbReference type="EMBL" id="MCR8825871.1"/>
    </source>
</evidence>
<dbReference type="CDD" id="cd02227">
    <property type="entry name" value="cupin_TM1112-like"/>
    <property type="match status" value="1"/>
</dbReference>
<dbReference type="InterPro" id="IPR011051">
    <property type="entry name" value="RmlC_Cupin_sf"/>
</dbReference>
<gene>
    <name evidence="2" type="ORF">NTA49_04910</name>
</gene>
<dbReference type="SUPFAM" id="SSF51182">
    <property type="entry name" value="RmlC-like cupins"/>
    <property type="match status" value="1"/>
</dbReference>
<organism evidence="2 3">
    <name type="scientific">Pseudosulfitobacter koreensis</name>
    <dbReference type="NCBI Taxonomy" id="2968472"/>
    <lineage>
        <taxon>Bacteria</taxon>
        <taxon>Pseudomonadati</taxon>
        <taxon>Pseudomonadota</taxon>
        <taxon>Alphaproteobacteria</taxon>
        <taxon>Rhodobacterales</taxon>
        <taxon>Roseobacteraceae</taxon>
        <taxon>Pseudosulfitobacter</taxon>
    </lineage>
</organism>
<name>A0ABT1YYA6_9RHOB</name>
<proteinExistence type="predicted"/>
<protein>
    <submittedName>
        <fullName evidence="2">Cupin domain-containing protein</fullName>
    </submittedName>
</protein>
<dbReference type="InterPro" id="IPR014710">
    <property type="entry name" value="RmlC-like_jellyroll"/>
</dbReference>
<sequence length="122" mass="13293">MSHIVAIDSAPDFAPRRDTAAPERLIEGSPSFQTWELDTALAEAAQWGKVRTGVWEATPGTTISIKGDTFEFCHILSGRVEIIEEGGDTFAFGAGDSFVMKPGFVGKWKTIETVRKIYVIAS</sequence>
<dbReference type="InterPro" id="IPR008579">
    <property type="entry name" value="UGlyAH_Cupin_dom"/>
</dbReference>
<reference evidence="2" key="1">
    <citation type="submission" date="2022-07" db="EMBL/GenBank/DDBJ databases">
        <title>Pseudosulfitobacter sp. strain AP-MA-4, whole genome sequence.</title>
        <authorList>
            <person name="Jiang Y."/>
        </authorList>
    </citation>
    <scope>NUCLEOTIDE SEQUENCE</scope>
    <source>
        <strain evidence="2">AP-MA-4</strain>
    </source>
</reference>
<feature type="domain" description="(S)-ureidoglycine aminohydrolase cupin" evidence="1">
    <location>
        <begin position="48"/>
        <end position="118"/>
    </location>
</feature>
<dbReference type="PANTHER" id="PTHR40943:SF1">
    <property type="entry name" value="CYTOPLASMIC PROTEIN"/>
    <property type="match status" value="1"/>
</dbReference>